<evidence type="ECO:0000256" key="2">
    <source>
        <dbReference type="SAM" id="SignalP"/>
    </source>
</evidence>
<feature type="region of interest" description="Disordered" evidence="1">
    <location>
        <begin position="189"/>
        <end position="270"/>
    </location>
</feature>
<reference evidence="3 4" key="1">
    <citation type="submission" date="2024-05" db="EMBL/GenBank/DDBJ databases">
        <authorList>
            <person name="Wallberg A."/>
        </authorList>
    </citation>
    <scope>NUCLEOTIDE SEQUENCE [LARGE SCALE GENOMIC DNA]</scope>
</reference>
<protein>
    <submittedName>
        <fullName evidence="3">Uncharacterized protein</fullName>
    </submittedName>
</protein>
<organism evidence="3 4">
    <name type="scientific">Meganyctiphanes norvegica</name>
    <name type="common">Northern krill</name>
    <name type="synonym">Thysanopoda norvegica</name>
    <dbReference type="NCBI Taxonomy" id="48144"/>
    <lineage>
        <taxon>Eukaryota</taxon>
        <taxon>Metazoa</taxon>
        <taxon>Ecdysozoa</taxon>
        <taxon>Arthropoda</taxon>
        <taxon>Crustacea</taxon>
        <taxon>Multicrustacea</taxon>
        <taxon>Malacostraca</taxon>
        <taxon>Eumalacostraca</taxon>
        <taxon>Eucarida</taxon>
        <taxon>Euphausiacea</taxon>
        <taxon>Euphausiidae</taxon>
        <taxon>Meganyctiphanes</taxon>
    </lineage>
</organism>
<keyword evidence="4" id="KW-1185">Reference proteome</keyword>
<evidence type="ECO:0000313" key="3">
    <source>
        <dbReference type="EMBL" id="CAL4069954.1"/>
    </source>
</evidence>
<sequence length="350" mass="39661">MLVVPLMKCVRRFCLALLMYDLKVKWHYIYMPSEVRFITKKFRNKRGFVEGVVIVMRNSLKSWEISGGDKESNIVHDCMIVLYSFISTPAEHLISNFENNESLEFLLEGYVAKLGKVENLSELSDEKGERLTYALALCTLLVPSGPSTLQANLLLSMVNLLSLLYGAGHHFEEVTGRNQKHISKHHAHFENMRIQQGYERRKSVGSRRRSSSGRKGQRSSRKSQEEMDVDGDRVKQKTSLNEVDANTSSNSTTSVLGKKEKDSLNKSTHENNGLEDLVESVGGFCVHLVESCPNLGAVLQVLNQCHQHEVTLFFRAVKDRKPHLVGHIQEKLLDQGINNRLVTILAEMYS</sequence>
<gene>
    <name evidence="3" type="ORF">MNOR_LOCUS8137</name>
</gene>
<comment type="caution">
    <text evidence="3">The sequence shown here is derived from an EMBL/GenBank/DDBJ whole genome shotgun (WGS) entry which is preliminary data.</text>
</comment>
<feature type="signal peptide" evidence="2">
    <location>
        <begin position="1"/>
        <end position="16"/>
    </location>
</feature>
<feature type="compositionally biased region" description="Basic and acidic residues" evidence="1">
    <location>
        <begin position="222"/>
        <end position="235"/>
    </location>
</feature>
<feature type="chain" id="PRO_5043573222" evidence="2">
    <location>
        <begin position="17"/>
        <end position="350"/>
    </location>
</feature>
<evidence type="ECO:0000256" key="1">
    <source>
        <dbReference type="SAM" id="MobiDB-lite"/>
    </source>
</evidence>
<dbReference type="EMBL" id="CAXKWB010003717">
    <property type="protein sequence ID" value="CAL4069954.1"/>
    <property type="molecule type" value="Genomic_DNA"/>
</dbReference>
<feature type="compositionally biased region" description="Polar residues" evidence="1">
    <location>
        <begin position="237"/>
        <end position="255"/>
    </location>
</feature>
<dbReference type="AlphaFoldDB" id="A0AAV2Q4U0"/>
<proteinExistence type="predicted"/>
<feature type="compositionally biased region" description="Basic residues" evidence="1">
    <location>
        <begin position="203"/>
        <end position="221"/>
    </location>
</feature>
<evidence type="ECO:0000313" key="4">
    <source>
        <dbReference type="Proteomes" id="UP001497623"/>
    </source>
</evidence>
<feature type="compositionally biased region" description="Basic and acidic residues" evidence="1">
    <location>
        <begin position="257"/>
        <end position="269"/>
    </location>
</feature>
<name>A0AAV2Q4U0_MEGNR</name>
<accession>A0AAV2Q4U0</accession>
<dbReference type="Proteomes" id="UP001497623">
    <property type="component" value="Unassembled WGS sequence"/>
</dbReference>
<keyword evidence="2" id="KW-0732">Signal</keyword>